<keyword evidence="4" id="KW-1185">Reference proteome</keyword>
<dbReference type="HOGENOM" id="CLU_2740951_0_0_1"/>
<dbReference type="Proteomes" id="UP000054166">
    <property type="component" value="Unassembled WGS sequence"/>
</dbReference>
<proteinExistence type="predicted"/>
<evidence type="ECO:0000313" key="4">
    <source>
        <dbReference type="Proteomes" id="UP000054166"/>
    </source>
</evidence>
<reference evidence="4" key="2">
    <citation type="submission" date="2015-01" db="EMBL/GenBank/DDBJ databases">
        <title>Evolutionary Origins and Diversification of the Mycorrhizal Mutualists.</title>
        <authorList>
            <consortium name="DOE Joint Genome Institute"/>
            <consortium name="Mycorrhizal Genomics Consortium"/>
            <person name="Kohler A."/>
            <person name="Kuo A."/>
            <person name="Nagy L.G."/>
            <person name="Floudas D."/>
            <person name="Copeland A."/>
            <person name="Barry K.W."/>
            <person name="Cichocki N."/>
            <person name="Veneault-Fourrey C."/>
            <person name="LaButti K."/>
            <person name="Lindquist E.A."/>
            <person name="Lipzen A."/>
            <person name="Lundell T."/>
            <person name="Morin E."/>
            <person name="Murat C."/>
            <person name="Riley R."/>
            <person name="Ohm R."/>
            <person name="Sun H."/>
            <person name="Tunlid A."/>
            <person name="Henrissat B."/>
            <person name="Grigoriev I.V."/>
            <person name="Hibbett D.S."/>
            <person name="Martin F."/>
        </authorList>
    </citation>
    <scope>NUCLEOTIDE SEQUENCE [LARGE SCALE GENOMIC DNA]</scope>
    <source>
        <strain evidence="4">F 1598</strain>
    </source>
</reference>
<protein>
    <submittedName>
        <fullName evidence="3">Uncharacterized protein</fullName>
    </submittedName>
</protein>
<evidence type="ECO:0000313" key="3">
    <source>
        <dbReference type="EMBL" id="KIM73199.1"/>
    </source>
</evidence>
<reference evidence="3" key="3">
    <citation type="submission" date="2015-02" db="EMBL/GenBank/DDBJ databases">
        <title>Evolutionary Origins and Diversification of the Mycorrhizal Mutualists.</title>
        <authorList>
            <consortium name="DOE Joint Genome Institute"/>
            <consortium name="Mycorrhizal Genomics Consortium"/>
            <person name="Kohler A."/>
            <person name="Kuo A."/>
            <person name="Nagy L.G."/>
            <person name="Floudas D."/>
            <person name="Copeland A."/>
            <person name="Barry K.W."/>
            <person name="Cichocki N."/>
            <person name="Veneault-Fourrey C."/>
            <person name="LaButti K."/>
            <person name="Lindquist E.A."/>
            <person name="Lipzen A."/>
            <person name="Lundell T."/>
            <person name="Morin E."/>
            <person name="Murat C."/>
            <person name="Riley R."/>
            <person name="Ohm R."/>
            <person name="Sun H."/>
            <person name="Tunlid A."/>
            <person name="Henrissat B."/>
            <person name="Grigoriev I.V."/>
            <person name="Hibbett D.S."/>
            <person name="Martin F."/>
        </authorList>
    </citation>
    <scope>NUCLEOTIDE SEQUENCE</scope>
    <source>
        <strain evidence="3">F 1598</strain>
    </source>
</reference>
<organism evidence="3 4">
    <name type="scientific">Piloderma croceum (strain F 1598)</name>
    <dbReference type="NCBI Taxonomy" id="765440"/>
    <lineage>
        <taxon>Eukaryota</taxon>
        <taxon>Fungi</taxon>
        <taxon>Dikarya</taxon>
        <taxon>Basidiomycota</taxon>
        <taxon>Agaricomycotina</taxon>
        <taxon>Agaricomycetes</taxon>
        <taxon>Agaricomycetidae</taxon>
        <taxon>Atheliales</taxon>
        <taxon>Atheliaceae</taxon>
        <taxon>Piloderma</taxon>
    </lineage>
</organism>
<dbReference type="AlphaFoldDB" id="A0A0C3EZ32"/>
<name>A0A0C3EZ32_PILCF</name>
<evidence type="ECO:0000313" key="2">
    <source>
        <dbReference type="EMBL" id="KIM71140.1"/>
    </source>
</evidence>
<evidence type="ECO:0000256" key="1">
    <source>
        <dbReference type="SAM" id="MobiDB-lite"/>
    </source>
</evidence>
<dbReference type="EMBL" id="KN833090">
    <property type="protein sequence ID" value="KIM73199.1"/>
    <property type="molecule type" value="Genomic_DNA"/>
</dbReference>
<accession>A0A0C3EZ32</accession>
<sequence length="71" mass="7682">MGMLQSQKTSVRGEGAYDSPMTFPIIPAPQNPLAFRRITSPLVYSEFGRQGGQSQLTPPAHLGPQKRNIGA</sequence>
<reference evidence="3 4" key="1">
    <citation type="submission" date="2014-04" db="EMBL/GenBank/DDBJ databases">
        <authorList>
            <consortium name="DOE Joint Genome Institute"/>
            <person name="Kuo A."/>
            <person name="Tarkka M."/>
            <person name="Buscot F."/>
            <person name="Kohler A."/>
            <person name="Nagy L.G."/>
            <person name="Floudas D."/>
            <person name="Copeland A."/>
            <person name="Barry K.W."/>
            <person name="Cichocki N."/>
            <person name="Veneault-Fourrey C."/>
            <person name="LaButti K."/>
            <person name="Lindquist E.A."/>
            <person name="Lipzen A."/>
            <person name="Lundell T."/>
            <person name="Morin E."/>
            <person name="Murat C."/>
            <person name="Sun H."/>
            <person name="Tunlid A."/>
            <person name="Henrissat B."/>
            <person name="Grigoriev I.V."/>
            <person name="Hibbett D.S."/>
            <person name="Martin F."/>
            <person name="Nordberg H.P."/>
            <person name="Cantor M.N."/>
            <person name="Hua S.X."/>
        </authorList>
    </citation>
    <scope>NUCLEOTIDE SEQUENCE [LARGE SCALE GENOMIC DNA]</scope>
    <source>
        <strain evidence="3 4">F 1598</strain>
    </source>
</reference>
<feature type="region of interest" description="Disordered" evidence="1">
    <location>
        <begin position="48"/>
        <end position="71"/>
    </location>
</feature>
<dbReference type="EMBL" id="KN833457">
    <property type="protein sequence ID" value="KIM71140.1"/>
    <property type="molecule type" value="Genomic_DNA"/>
</dbReference>
<gene>
    <name evidence="3" type="ORF">PILCRDRAFT_829321</name>
    <name evidence="2" type="ORF">PILCRDRAFT_830525</name>
</gene>